<proteinExistence type="predicted"/>
<evidence type="ECO:0000313" key="1">
    <source>
        <dbReference type="EMBL" id="MCU6707043.1"/>
    </source>
</evidence>
<gene>
    <name evidence="1" type="ORF">OCV57_14110</name>
</gene>
<evidence type="ECO:0000313" key="2">
    <source>
        <dbReference type="Proteomes" id="UP001208131"/>
    </source>
</evidence>
<protein>
    <submittedName>
        <fullName evidence="1">Uncharacterized protein</fullName>
    </submittedName>
</protein>
<sequence>MNIEIWIIISVTNLSKLCSTTSSLRDILKNDDTTFSSNDVINKIATCERDMERNFFTALSLKKQNAKTSRLAQYKALPKPSNTVK</sequence>
<dbReference type="AlphaFoldDB" id="A0AAE3INB7"/>
<dbReference type="Proteomes" id="UP001208131">
    <property type="component" value="Unassembled WGS sequence"/>
</dbReference>
<dbReference type="EMBL" id="JAOQJZ010000026">
    <property type="protein sequence ID" value="MCU6707043.1"/>
    <property type="molecule type" value="Genomic_DNA"/>
</dbReference>
<comment type="caution">
    <text evidence="1">The sequence shown here is derived from an EMBL/GenBank/DDBJ whole genome shotgun (WGS) entry which is preliminary data.</text>
</comment>
<keyword evidence="2" id="KW-1185">Reference proteome</keyword>
<name>A0AAE3INB7_9FIRM</name>
<organism evidence="1 2">
    <name type="scientific">Hominimerdicola aceti</name>
    <dbReference type="NCBI Taxonomy" id="2981726"/>
    <lineage>
        <taxon>Bacteria</taxon>
        <taxon>Bacillati</taxon>
        <taxon>Bacillota</taxon>
        <taxon>Clostridia</taxon>
        <taxon>Eubacteriales</taxon>
        <taxon>Oscillospiraceae</taxon>
        <taxon>Hominimerdicola</taxon>
    </lineage>
</organism>
<accession>A0AAE3INB7</accession>
<reference evidence="1 2" key="1">
    <citation type="journal article" date="2021" name="ISME Commun">
        <title>Automated analysis of genomic sequences facilitates high-throughput and comprehensive description of bacteria.</title>
        <authorList>
            <person name="Hitch T.C.A."/>
        </authorList>
    </citation>
    <scope>NUCLEOTIDE SEQUENCE [LARGE SCALE GENOMIC DNA]</scope>
    <source>
        <strain evidence="1 2">Sanger_31</strain>
    </source>
</reference>
<dbReference type="RefSeq" id="WP_181982681.1">
    <property type="nucleotide sequence ID" value="NZ_JAOQJZ010000026.1"/>
</dbReference>